<comment type="pathway">
    <text evidence="7">Protein modification; lipoprotein biosynthesis (diacylglyceryl transfer).</text>
</comment>
<name>A0ABQ5NAJ1_9CLOT</name>
<evidence type="ECO:0000256" key="5">
    <source>
        <dbReference type="ARBA" id="ARBA00022989"/>
    </source>
</evidence>
<dbReference type="PROSITE" id="PS01311">
    <property type="entry name" value="LGT"/>
    <property type="match status" value="1"/>
</dbReference>
<dbReference type="GO" id="GO:0016740">
    <property type="term" value="F:transferase activity"/>
    <property type="evidence" value="ECO:0007669"/>
    <property type="project" value="UniProtKB-KW"/>
</dbReference>
<keyword evidence="9" id="KW-1185">Reference proteome</keyword>
<evidence type="ECO:0000313" key="8">
    <source>
        <dbReference type="EMBL" id="GLC32092.1"/>
    </source>
</evidence>
<proteinExistence type="inferred from homology"/>
<dbReference type="EC" id="2.5.1.145" evidence="7"/>
<gene>
    <name evidence="8" type="primary">lgt_3</name>
    <name evidence="7" type="synonym">lgt</name>
    <name evidence="8" type="ORF">bsdE14_35020</name>
</gene>
<dbReference type="RefSeq" id="WP_264851402.1">
    <property type="nucleotide sequence ID" value="NZ_BRXR01000001.1"/>
</dbReference>
<evidence type="ECO:0000256" key="2">
    <source>
        <dbReference type="ARBA" id="ARBA00022475"/>
    </source>
</evidence>
<feature type="transmembrane region" description="Helical" evidence="7">
    <location>
        <begin position="13"/>
        <end position="32"/>
    </location>
</feature>
<dbReference type="HAMAP" id="MF_01147">
    <property type="entry name" value="Lgt"/>
    <property type="match status" value="1"/>
</dbReference>
<dbReference type="InterPro" id="IPR001640">
    <property type="entry name" value="Lgt"/>
</dbReference>
<protein>
    <recommendedName>
        <fullName evidence="7">Phosphatidylglycerol--prolipoprotein diacylglyceryl transferase</fullName>
        <ecNumber evidence="7">2.5.1.145</ecNumber>
    </recommendedName>
</protein>
<evidence type="ECO:0000313" key="9">
    <source>
        <dbReference type="Proteomes" id="UP001208567"/>
    </source>
</evidence>
<comment type="function">
    <text evidence="7">Catalyzes the transfer of the diacylglyceryl group from phosphatidylglycerol to the sulfhydryl group of the N-terminal cysteine of a prolipoprotein, the first step in the formation of mature lipoproteins.</text>
</comment>
<evidence type="ECO:0000256" key="7">
    <source>
        <dbReference type="HAMAP-Rule" id="MF_01147"/>
    </source>
</evidence>
<accession>A0ABQ5NAJ1</accession>
<dbReference type="PANTHER" id="PTHR30589">
    <property type="entry name" value="PROLIPOPROTEIN DIACYLGLYCERYL TRANSFERASE"/>
    <property type="match status" value="1"/>
</dbReference>
<comment type="subcellular location">
    <subcellularLocation>
        <location evidence="7">Cell membrane</location>
        <topology evidence="7">Multi-pass membrane protein</topology>
    </subcellularLocation>
</comment>
<dbReference type="Pfam" id="PF01790">
    <property type="entry name" value="LGT"/>
    <property type="match status" value="1"/>
</dbReference>
<keyword evidence="3 7" id="KW-0808">Transferase</keyword>
<evidence type="ECO:0000256" key="1">
    <source>
        <dbReference type="ARBA" id="ARBA00007150"/>
    </source>
</evidence>
<comment type="similarity">
    <text evidence="1 7">Belongs to the Lgt family.</text>
</comment>
<comment type="caution">
    <text evidence="8">The sequence shown here is derived from an EMBL/GenBank/DDBJ whole genome shotgun (WGS) entry which is preliminary data.</text>
</comment>
<feature type="transmembrane region" description="Helical" evidence="7">
    <location>
        <begin position="196"/>
        <end position="213"/>
    </location>
</feature>
<feature type="transmembrane region" description="Helical" evidence="7">
    <location>
        <begin position="170"/>
        <end position="189"/>
    </location>
</feature>
<feature type="transmembrane region" description="Helical" evidence="7">
    <location>
        <begin position="44"/>
        <end position="67"/>
    </location>
</feature>
<dbReference type="EMBL" id="BRXR01000001">
    <property type="protein sequence ID" value="GLC32092.1"/>
    <property type="molecule type" value="Genomic_DNA"/>
</dbReference>
<feature type="transmembrane region" description="Helical" evidence="7">
    <location>
        <begin position="228"/>
        <end position="249"/>
    </location>
</feature>
<evidence type="ECO:0000256" key="3">
    <source>
        <dbReference type="ARBA" id="ARBA00022679"/>
    </source>
</evidence>
<dbReference type="NCBIfam" id="TIGR00544">
    <property type="entry name" value="lgt"/>
    <property type="match status" value="1"/>
</dbReference>
<reference evidence="8 9" key="1">
    <citation type="journal article" date="2024" name="Int. J. Syst. Evol. Microbiol.">
        <title>Clostridium omnivorum sp. nov., isolated from anoxic soil under the treatment of reductive soil disinfestation.</title>
        <authorList>
            <person name="Ueki A."/>
            <person name="Tonouchi A."/>
            <person name="Kaku N."/>
            <person name="Honma S."/>
            <person name="Ueki K."/>
        </authorList>
    </citation>
    <scope>NUCLEOTIDE SEQUENCE [LARGE SCALE GENOMIC DNA]</scope>
    <source>
        <strain evidence="8 9">E14</strain>
    </source>
</reference>
<evidence type="ECO:0000256" key="4">
    <source>
        <dbReference type="ARBA" id="ARBA00022692"/>
    </source>
</evidence>
<keyword evidence="6 7" id="KW-0472">Membrane</keyword>
<organism evidence="8 9">
    <name type="scientific">Clostridium omnivorum</name>
    <dbReference type="NCBI Taxonomy" id="1604902"/>
    <lineage>
        <taxon>Bacteria</taxon>
        <taxon>Bacillati</taxon>
        <taxon>Bacillota</taxon>
        <taxon>Clostridia</taxon>
        <taxon>Eubacteriales</taxon>
        <taxon>Clostridiaceae</taxon>
        <taxon>Clostridium</taxon>
    </lineage>
</organism>
<sequence>MNPVAFTLFGIQIRWYGILISTGMIIGILLAKKGCDVKKISYDTLIDIILIALPLAIIGARLYYVLFNLDYYFQNAGEILNIRQGGLAIHGGLIFAIGSAYLYCRKKRISFLKYADAAAPSIIIAQALGRWGNFFNQEAHGGPVTKEFISHFPAFIQKGMYIEGTYYHPTFLYESIWNVLVFICLTYVLRKSKKDGTTIFTYVGLYSIGRFFVEGLRTDSLMIGTLRIAQIVSLLGVAIWVVFLYFAYIKKKTILPHKQ</sequence>
<feature type="transmembrane region" description="Helical" evidence="7">
    <location>
        <begin position="111"/>
        <end position="129"/>
    </location>
</feature>
<keyword evidence="4 7" id="KW-0812">Transmembrane</keyword>
<feature type="transmembrane region" description="Helical" evidence="7">
    <location>
        <begin position="87"/>
        <end position="104"/>
    </location>
</feature>
<dbReference type="PANTHER" id="PTHR30589:SF0">
    <property type="entry name" value="PHOSPHATIDYLGLYCEROL--PROLIPOPROTEIN DIACYLGLYCERYL TRANSFERASE"/>
    <property type="match status" value="1"/>
</dbReference>
<evidence type="ECO:0000256" key="6">
    <source>
        <dbReference type="ARBA" id="ARBA00023136"/>
    </source>
</evidence>
<comment type="catalytic activity">
    <reaction evidence="7">
        <text>L-cysteinyl-[prolipoprotein] + a 1,2-diacyl-sn-glycero-3-phospho-(1'-sn-glycerol) = an S-1,2-diacyl-sn-glyceryl-L-cysteinyl-[prolipoprotein] + sn-glycerol 1-phosphate + H(+)</text>
        <dbReference type="Rhea" id="RHEA:56712"/>
        <dbReference type="Rhea" id="RHEA-COMP:14679"/>
        <dbReference type="Rhea" id="RHEA-COMP:14680"/>
        <dbReference type="ChEBI" id="CHEBI:15378"/>
        <dbReference type="ChEBI" id="CHEBI:29950"/>
        <dbReference type="ChEBI" id="CHEBI:57685"/>
        <dbReference type="ChEBI" id="CHEBI:64716"/>
        <dbReference type="ChEBI" id="CHEBI:140658"/>
        <dbReference type="EC" id="2.5.1.145"/>
    </reaction>
</comment>
<keyword evidence="5 7" id="KW-1133">Transmembrane helix</keyword>
<dbReference type="Proteomes" id="UP001208567">
    <property type="component" value="Unassembled WGS sequence"/>
</dbReference>
<keyword evidence="2 7" id="KW-1003">Cell membrane</keyword>
<feature type="binding site" evidence="7">
    <location>
        <position position="130"/>
    </location>
    <ligand>
        <name>a 1,2-diacyl-sn-glycero-3-phospho-(1'-sn-glycerol)</name>
        <dbReference type="ChEBI" id="CHEBI:64716"/>
    </ligand>
</feature>